<protein>
    <submittedName>
        <fullName evidence="1">Uncharacterized protein</fullName>
    </submittedName>
</protein>
<keyword evidence="2" id="KW-1185">Reference proteome</keyword>
<organism evidence="1 2">
    <name type="scientific">Sphaerochaeta pleomorpha (strain ATCC BAA-1885 / DSM 22778 / Grapes)</name>
    <dbReference type="NCBI Taxonomy" id="158190"/>
    <lineage>
        <taxon>Bacteria</taxon>
        <taxon>Pseudomonadati</taxon>
        <taxon>Spirochaetota</taxon>
        <taxon>Spirochaetia</taxon>
        <taxon>Spirochaetales</taxon>
        <taxon>Sphaerochaetaceae</taxon>
        <taxon>Sphaerochaeta</taxon>
    </lineage>
</organism>
<sequence length="66" mass="7660">MAFGELYETGQKVPSHARYVWDHYTDGTYAPFPTIEELTIVLNEGDTFPPIHSRNKGAWWKIVTYL</sequence>
<name>G8QYZ3_SPHPG</name>
<dbReference type="eggNOG" id="ENOG502ZN48">
    <property type="taxonomic scope" value="Bacteria"/>
</dbReference>
<reference evidence="1 2" key="1">
    <citation type="submission" date="2011-11" db="EMBL/GenBank/DDBJ databases">
        <title>Complete sequence of Spirochaeta sp. grapes.</title>
        <authorList>
            <consortium name="US DOE Joint Genome Institute"/>
            <person name="Lucas S."/>
            <person name="Han J."/>
            <person name="Lapidus A."/>
            <person name="Cheng J.-F."/>
            <person name="Goodwin L."/>
            <person name="Pitluck S."/>
            <person name="Peters L."/>
            <person name="Ovchinnikova G."/>
            <person name="Munk A.C."/>
            <person name="Detter J.C."/>
            <person name="Han C."/>
            <person name="Tapia R."/>
            <person name="Land M."/>
            <person name="Hauser L."/>
            <person name="Kyrpides N."/>
            <person name="Ivanova N."/>
            <person name="Pagani I."/>
            <person name="Ritalahtilisa K."/>
            <person name="Loeffler F."/>
            <person name="Woyke T."/>
        </authorList>
    </citation>
    <scope>NUCLEOTIDE SEQUENCE [LARGE SCALE GENOMIC DNA]</scope>
    <source>
        <strain evidence="2">ATCC BAA-1885 / DSM 22778 / Grapes</strain>
    </source>
</reference>
<dbReference type="AlphaFoldDB" id="G8QYZ3"/>
<dbReference type="STRING" id="158190.SpiGrapes_3105"/>
<accession>G8QYZ3</accession>
<dbReference type="KEGG" id="sgp:SpiGrapes_3105"/>
<dbReference type="Proteomes" id="UP000005632">
    <property type="component" value="Chromosome"/>
</dbReference>
<dbReference type="EMBL" id="CP003155">
    <property type="protein sequence ID" value="AEV30852.1"/>
    <property type="molecule type" value="Genomic_DNA"/>
</dbReference>
<gene>
    <name evidence="1" type="ordered locus">SpiGrapes_3105</name>
</gene>
<evidence type="ECO:0000313" key="2">
    <source>
        <dbReference type="Proteomes" id="UP000005632"/>
    </source>
</evidence>
<proteinExistence type="predicted"/>
<dbReference type="InterPro" id="IPR025549">
    <property type="entry name" value="YjzC"/>
</dbReference>
<dbReference type="Pfam" id="PF14168">
    <property type="entry name" value="YjzC"/>
    <property type="match status" value="1"/>
</dbReference>
<dbReference type="HOGENOM" id="CLU_206646_0_0_12"/>
<evidence type="ECO:0000313" key="1">
    <source>
        <dbReference type="EMBL" id="AEV30852.1"/>
    </source>
</evidence>
<dbReference type="OrthoDB" id="5521296at2"/>
<dbReference type="RefSeq" id="WP_014271691.1">
    <property type="nucleotide sequence ID" value="NC_016633.1"/>
</dbReference>